<protein>
    <submittedName>
        <fullName evidence="1">Uncharacterized protein</fullName>
    </submittedName>
</protein>
<evidence type="ECO:0000313" key="1">
    <source>
        <dbReference type="EMBL" id="KAJ9654814.1"/>
    </source>
</evidence>
<accession>A0ACC3A3Q4</accession>
<reference evidence="1" key="1">
    <citation type="submission" date="2022-10" db="EMBL/GenBank/DDBJ databases">
        <title>Culturing micro-colonial fungi from biological soil crusts in the Mojave desert and describing Neophaeococcomyces mojavensis, and introducing the new genera and species Taxawa tesnikishii.</title>
        <authorList>
            <person name="Kurbessoian T."/>
            <person name="Stajich J.E."/>
        </authorList>
    </citation>
    <scope>NUCLEOTIDE SEQUENCE</scope>
    <source>
        <strain evidence="1">JES_112</strain>
    </source>
</reference>
<sequence length="755" mass="86437">MKPALPLPPSASSRSSHSCIRCSERKVRCDRQKPCNACIKHKVQCVFRPSQLAQKRHRHATADRLRNRLKRDEVNLQEQGVEPDQLPSASENERYRNPDHVEATVAERGSQLPTPSSITFESERFITKTQLLHDRERSKFVDNGLWSRVVEELRHPKEALEESHEVSDVGASDDEFNLVLGVISKPDSRYPSPSAEHIHDLWQIFVDNVDPLTKVVHVPTLHRALQEATTNIERVSRGFEALMYAIYSAAVMSLRDDDCERRFGEPRKLLLSHYTTATKVALSRAKFMETSSIIVLQALVLHVISVRDFYQPRAVWTLTGVALRIAEGMGLHRDGTSLGLPPFETEIRRRIWWLLKMHDIRTADLTGLPKFRNLDVDNHTPKLPAYINDHELYVGMPSPPIESTRPTDMIFCVLRTELIATHAAKFRKQGNDNWIWDGHASEDDMLQKEEAMREVEDILETKYLRYCDPSQPLQLMALLHTRSAMNVGRFITHHPRRWVNASQTPESERQYVWHISINLLEQYDMMQSNLKISRFAWHAAYFLPWHAFIHVLDALRAKPLMVDAVKAWQLIEVTYDNNPDMLSNVRKIIYVAVGNLCLKAYDAREVALGDSSTQHTPMYITKLRQLRQIVNTAEMKVRDERNKNAEAEVNPVYDTTIPNMPDFTTALARNSFEPHCPQNNTSAPSTKVSDQASLLPTEGEAFWATSDFNGDVLVSDSGTMNVDVDFMLSQDHSLADTSGQTVDWTQWDAWLRDLN</sequence>
<comment type="caution">
    <text evidence="1">The sequence shown here is derived from an EMBL/GenBank/DDBJ whole genome shotgun (WGS) entry which is preliminary data.</text>
</comment>
<proteinExistence type="predicted"/>
<gene>
    <name evidence="1" type="ORF">H2198_006168</name>
</gene>
<evidence type="ECO:0000313" key="2">
    <source>
        <dbReference type="Proteomes" id="UP001172386"/>
    </source>
</evidence>
<dbReference type="Proteomes" id="UP001172386">
    <property type="component" value="Unassembled WGS sequence"/>
</dbReference>
<name>A0ACC3A3Q4_9EURO</name>
<dbReference type="EMBL" id="JAPDRQ010000111">
    <property type="protein sequence ID" value="KAJ9654814.1"/>
    <property type="molecule type" value="Genomic_DNA"/>
</dbReference>
<keyword evidence="2" id="KW-1185">Reference proteome</keyword>
<organism evidence="1 2">
    <name type="scientific">Neophaeococcomyces mojaviensis</name>
    <dbReference type="NCBI Taxonomy" id="3383035"/>
    <lineage>
        <taxon>Eukaryota</taxon>
        <taxon>Fungi</taxon>
        <taxon>Dikarya</taxon>
        <taxon>Ascomycota</taxon>
        <taxon>Pezizomycotina</taxon>
        <taxon>Eurotiomycetes</taxon>
        <taxon>Chaetothyriomycetidae</taxon>
        <taxon>Chaetothyriales</taxon>
        <taxon>Chaetothyriales incertae sedis</taxon>
        <taxon>Neophaeococcomyces</taxon>
    </lineage>
</organism>